<evidence type="ECO:0000259" key="4">
    <source>
        <dbReference type="Pfam" id="PF01778"/>
    </source>
</evidence>
<dbReference type="GO" id="GO:0000460">
    <property type="term" value="P:maturation of 5.8S rRNA"/>
    <property type="evidence" value="ECO:0007669"/>
    <property type="project" value="TreeGrafter"/>
</dbReference>
<evidence type="ECO:0000256" key="1">
    <source>
        <dbReference type="ARBA" id="ARBA00004123"/>
    </source>
</evidence>
<feature type="domain" description="Ribosomal eL28/Mak16" evidence="4">
    <location>
        <begin position="8"/>
        <end position="120"/>
    </location>
</feature>
<dbReference type="Pfam" id="PF01778">
    <property type="entry name" value="Ribosomal_L28e"/>
    <property type="match status" value="1"/>
</dbReference>
<dbReference type="AlphaFoldDB" id="J7G6F3"/>
<dbReference type="GO" id="GO:0005730">
    <property type="term" value="C:nucleolus"/>
    <property type="evidence" value="ECO:0007669"/>
    <property type="project" value="TreeGrafter"/>
</dbReference>
<dbReference type="PANTHER" id="PTHR23405:SF4">
    <property type="entry name" value="PROTEIN MAK16 HOMOLOG"/>
    <property type="match status" value="1"/>
</dbReference>
<dbReference type="GO" id="GO:0000470">
    <property type="term" value="P:maturation of LSU-rRNA"/>
    <property type="evidence" value="ECO:0007669"/>
    <property type="project" value="TreeGrafter"/>
</dbReference>
<evidence type="ECO:0000313" key="5">
    <source>
        <dbReference type="EMBL" id="AFP65621.1"/>
    </source>
</evidence>
<dbReference type="GO" id="GO:0030687">
    <property type="term" value="C:preribosome, large subunit precursor"/>
    <property type="evidence" value="ECO:0007669"/>
    <property type="project" value="TreeGrafter"/>
</dbReference>
<reference evidence="5 6" key="1">
    <citation type="journal article" date="2012" name="Genome Biol. Evol.">
        <title>Nucleomorph genome sequence of the cryptophyte alga Chroomonas mesostigmatica CCMP1168 reveals lineage-specific gene loss and genome complexity.</title>
        <authorList>
            <person name="Moore C.E."/>
            <person name="Curtis B."/>
            <person name="Mills T."/>
            <person name="Tanifuji G."/>
            <person name="Archibald J.M."/>
        </authorList>
    </citation>
    <scope>NUCLEOTIDE SEQUENCE [LARGE SCALE GENOMIC DNA]</scope>
    <source>
        <strain evidence="5 6">CCMP1168</strain>
    </source>
</reference>
<sequence>MDELPDQVIWSLIGEKEFCSYKFFTSLGFLCKNSLNLTNLCSKQSCPISNSKYATIVEKSGIFFLFKKEKKNLNFPNKMWKKIPLSRNFLKAIQQINLNLSLWPKFFLHNAKKKLIKLTQFHVRSQLKEIRGGKNFFFKQNLNSNMKNQEAKKEKTLKIEKIVEHELLNRLNLGIYGKLYPQVPIQFWKNNNFQKIKIFDRKNSVSNFSFPPHLPITI</sequence>
<evidence type="ECO:0000313" key="6">
    <source>
        <dbReference type="Proteomes" id="UP000243348"/>
    </source>
</evidence>
<name>J7G6F3_9CRYP</name>
<protein>
    <submittedName>
        <fullName evidence="5">Maintenance of killer 16, mak16-like protein</fullName>
    </submittedName>
</protein>
<proteinExistence type="inferred from homology"/>
<dbReference type="Pfam" id="PF04874">
    <property type="entry name" value="Mak16"/>
    <property type="match status" value="1"/>
</dbReference>
<organism evidence="5 6">
    <name type="scientific">Chroomonas mesostigmatica CCMP1168</name>
    <dbReference type="NCBI Taxonomy" id="1195612"/>
    <lineage>
        <taxon>Eukaryota</taxon>
        <taxon>Cryptophyceae</taxon>
        <taxon>Pyrenomonadales</taxon>
        <taxon>Chroomonadaceae</taxon>
        <taxon>Chroomonas</taxon>
    </lineage>
</organism>
<evidence type="ECO:0000256" key="2">
    <source>
        <dbReference type="ARBA" id="ARBA00005514"/>
    </source>
</evidence>
<dbReference type="InterPro" id="IPR006958">
    <property type="entry name" value="Mak16"/>
</dbReference>
<dbReference type="InterPro" id="IPR029004">
    <property type="entry name" value="Ribosomal_eL28/Mak16"/>
</dbReference>
<gene>
    <name evidence="5" type="primary">mak16</name>
    <name evidence="5" type="ORF">CMESO_476</name>
</gene>
<comment type="similarity">
    <text evidence="2">Belongs to the MAK16 family.</text>
</comment>
<keyword evidence="5" id="KW-0542">Nucleomorph</keyword>
<comment type="subcellular location">
    <subcellularLocation>
        <location evidence="1">Nucleus</location>
    </subcellularLocation>
</comment>
<geneLocation type="nucleomorph" evidence="5"/>
<accession>J7G6F3</accession>
<dbReference type="Gene3D" id="3.30.390.110">
    <property type="match status" value="1"/>
</dbReference>
<keyword evidence="3" id="KW-0539">Nucleus</keyword>
<dbReference type="EMBL" id="CP003682">
    <property type="protein sequence ID" value="AFP65621.1"/>
    <property type="molecule type" value="Genomic_DNA"/>
</dbReference>
<evidence type="ECO:0000256" key="3">
    <source>
        <dbReference type="ARBA" id="ARBA00023242"/>
    </source>
</evidence>
<dbReference type="Proteomes" id="UP000243348">
    <property type="component" value="Nucleomorph 3"/>
</dbReference>
<dbReference type="PANTHER" id="PTHR23405">
    <property type="entry name" value="MAINTENANCE OF KILLER 16 MAK16 PROTEIN-RELATED"/>
    <property type="match status" value="1"/>
</dbReference>